<proteinExistence type="predicted"/>
<dbReference type="Proteomes" id="UP000018468">
    <property type="component" value="Unassembled WGS sequence"/>
</dbReference>
<dbReference type="GeneTree" id="ENSGT00730000111912"/>
<dbReference type="OrthoDB" id="8891580at2759"/>
<keyword evidence="3" id="KW-0399">Innate immunity</keyword>
<dbReference type="PANTHER" id="PTHR46985:SF2">
    <property type="entry name" value="APOPTOSIS-ASSOCIATED SPECK-LIKE PROTEIN CONTAINING A CARD"/>
    <property type="match status" value="1"/>
</dbReference>
<evidence type="ECO:0000256" key="1">
    <source>
        <dbReference type="ARBA" id="ARBA00004514"/>
    </source>
</evidence>
<dbReference type="GO" id="GO:0002218">
    <property type="term" value="P:activation of innate immune response"/>
    <property type="evidence" value="ECO:0000318"/>
    <property type="project" value="GO_Central"/>
</dbReference>
<evidence type="ECO:0000256" key="4">
    <source>
        <dbReference type="ARBA" id="ARBA00022859"/>
    </source>
</evidence>
<organism evidence="7 8">
    <name type="scientific">Lepisosteus oculatus</name>
    <name type="common">Spotted gar</name>
    <dbReference type="NCBI Taxonomy" id="7918"/>
    <lineage>
        <taxon>Eukaryota</taxon>
        <taxon>Metazoa</taxon>
        <taxon>Chordata</taxon>
        <taxon>Craniata</taxon>
        <taxon>Vertebrata</taxon>
        <taxon>Euteleostomi</taxon>
        <taxon>Actinopterygii</taxon>
        <taxon>Neopterygii</taxon>
        <taxon>Holostei</taxon>
        <taxon>Semionotiformes</taxon>
        <taxon>Lepisosteidae</taxon>
        <taxon>Lepisosteus</taxon>
    </lineage>
</organism>
<name>W5LYI3_LEPOC</name>
<dbReference type="InParanoid" id="W5LYI3"/>
<keyword evidence="2" id="KW-0963">Cytoplasm</keyword>
<accession>W5LYI3</accession>
<dbReference type="GO" id="GO:0140608">
    <property type="term" value="F:cysteine-type endopeptidase activator activity"/>
    <property type="evidence" value="ECO:0000318"/>
    <property type="project" value="GO_Central"/>
</dbReference>
<keyword evidence="8" id="KW-1185">Reference proteome</keyword>
<dbReference type="PANTHER" id="PTHR46985">
    <property type="entry name" value="NACHT, LRR AND PYD DOMAINS-CONTAINING PROTEIN 1"/>
    <property type="match status" value="1"/>
</dbReference>
<feature type="region of interest" description="Disordered" evidence="5">
    <location>
        <begin position="98"/>
        <end position="123"/>
    </location>
</feature>
<dbReference type="Pfam" id="PF23679">
    <property type="entry name" value="UPA-FIIND"/>
    <property type="match status" value="1"/>
</dbReference>
<dbReference type="Ensembl" id="ENSLOCT00000001194.1">
    <property type="protein sequence ID" value="ENSLOCP00000001190.1"/>
    <property type="gene ID" value="ENSLOCG00000001057.1"/>
</dbReference>
<evidence type="ECO:0000256" key="5">
    <source>
        <dbReference type="SAM" id="MobiDB-lite"/>
    </source>
</evidence>
<dbReference type="GO" id="GO:0072559">
    <property type="term" value="C:NLRP3 inflammasome complex"/>
    <property type="evidence" value="ECO:0000318"/>
    <property type="project" value="GO_Central"/>
</dbReference>
<dbReference type="PROSITE" id="PS51830">
    <property type="entry name" value="FIIND"/>
    <property type="match status" value="1"/>
</dbReference>
<dbReference type="KEGG" id="loc:102691721"/>
<dbReference type="GO" id="GO:0097193">
    <property type="term" value="P:intrinsic apoptotic signaling pathway"/>
    <property type="evidence" value="ECO:0000318"/>
    <property type="project" value="GO_Central"/>
</dbReference>
<evidence type="ECO:0000256" key="3">
    <source>
        <dbReference type="ARBA" id="ARBA00022588"/>
    </source>
</evidence>
<dbReference type="Pfam" id="PF13553">
    <property type="entry name" value="FIIND"/>
    <property type="match status" value="1"/>
</dbReference>
<dbReference type="GO" id="GO:0005634">
    <property type="term" value="C:nucleus"/>
    <property type="evidence" value="ECO:0000318"/>
    <property type="project" value="GO_Central"/>
</dbReference>
<dbReference type="InterPro" id="IPR051249">
    <property type="entry name" value="NLRP_Inflammasome"/>
</dbReference>
<evidence type="ECO:0000256" key="2">
    <source>
        <dbReference type="ARBA" id="ARBA00022490"/>
    </source>
</evidence>
<feature type="region of interest" description="Disordered" evidence="5">
    <location>
        <begin position="135"/>
        <end position="187"/>
    </location>
</feature>
<reference evidence="7" key="3">
    <citation type="submission" date="2025-09" db="UniProtKB">
        <authorList>
            <consortium name="Ensembl"/>
        </authorList>
    </citation>
    <scope>IDENTIFICATION</scope>
</reference>
<dbReference type="AlphaFoldDB" id="W5LYI3"/>
<protein>
    <submittedName>
        <fullName evidence="7">Uncharacterized LOC102691721</fullName>
    </submittedName>
</protein>
<dbReference type="GO" id="GO:0006954">
    <property type="term" value="P:inflammatory response"/>
    <property type="evidence" value="ECO:0000318"/>
    <property type="project" value="GO_Central"/>
</dbReference>
<keyword evidence="4" id="KW-0391">Immunity</keyword>
<dbReference type="GO" id="GO:0045087">
    <property type="term" value="P:innate immune response"/>
    <property type="evidence" value="ECO:0007669"/>
    <property type="project" value="UniProtKB-KW"/>
</dbReference>
<dbReference type="InterPro" id="IPR025307">
    <property type="entry name" value="FIIND_dom"/>
</dbReference>
<dbReference type="GO" id="GO:0038187">
    <property type="term" value="F:pattern recognition receptor activity"/>
    <property type="evidence" value="ECO:0000318"/>
    <property type="project" value="GO_Central"/>
</dbReference>
<dbReference type="Gene3D" id="1.10.533.10">
    <property type="entry name" value="Death Domain, Fas"/>
    <property type="match status" value="1"/>
</dbReference>
<evidence type="ECO:0000259" key="6">
    <source>
        <dbReference type="PROSITE" id="PS51830"/>
    </source>
</evidence>
<sequence>MRSLTLSLYNTLTHCSLSYITDPLVFMQEADSPFVCLAEDLRPPQVHQVSSPASLPCIRKEWKTKEPKTLGWKSRERGKELLSNTAEKTLRLRKIKRQRLEERQRKTKELRQKYERRERAREEELKVKMRKTLKEEELEKETEEPRLPVKRSSKDFEIPSSPAAEEYSPGAPKTGGSLSGGDEPDEVSRTKVLGDVTEFTPEIKIQNKKETYRYLCPSAGQFWCRVTGLVFVMASGGELEYQTTHWDMALLSPTGQLPAGPLFDIHCPQGALTELQLPHCEIDGRRSDFLTVAHVSCGNLEVLSPLEVTQTHVRVSITGLSLWGLLKNVFRFNVQGQVLLFLRPGNGRILRQKLNVFVLPGNVLVSQVTEQQDRSSTFIQTSSSCKLTPQAMYRVSSSSKKTEIIQPESECFSCSYGPNFHPTFEVFLAYGARSLDLVLLKCGTRTGEERVWSRIVELPVPAVRTRTPKTSAPQRIALTSSEGWETALNEVIEELEADEYKKLKNILHQEGMFRGLLGDIEKQDLAHRIVSHFGMEASVHVVQEAMASIPRNDDRIQKLLKPFVEQLR</sequence>
<dbReference type="Bgee" id="ENSLOCG00000001057">
    <property type="expression patterns" value="Expressed in intestine and 12 other cell types or tissues"/>
</dbReference>
<dbReference type="STRING" id="7918.ENSLOCP00000001190"/>
<evidence type="ECO:0000313" key="7">
    <source>
        <dbReference type="Ensembl" id="ENSLOCP00000001190.1"/>
    </source>
</evidence>
<feature type="domain" description="FIIND" evidence="6">
    <location>
        <begin position="192"/>
        <end position="470"/>
    </location>
</feature>
<evidence type="ECO:0000313" key="8">
    <source>
        <dbReference type="Proteomes" id="UP000018468"/>
    </source>
</evidence>
<feature type="compositionally biased region" description="Basic and acidic residues" evidence="5">
    <location>
        <begin position="135"/>
        <end position="157"/>
    </location>
</feature>
<dbReference type="InterPro" id="IPR011029">
    <property type="entry name" value="DEATH-like_dom_sf"/>
</dbReference>
<comment type="subcellular location">
    <subcellularLocation>
        <location evidence="1">Cytoplasm</location>
        <location evidence="1">Cytosol</location>
    </subcellularLocation>
</comment>
<reference evidence="8" key="1">
    <citation type="submission" date="2011-12" db="EMBL/GenBank/DDBJ databases">
        <title>The Draft Genome of Lepisosteus oculatus.</title>
        <authorList>
            <consortium name="The Broad Institute Genome Assembly &amp; Analysis Group"/>
            <consortium name="Computational R&amp;D Group"/>
            <consortium name="and Sequencing Platform"/>
            <person name="Di Palma F."/>
            <person name="Alfoldi J."/>
            <person name="Johnson J."/>
            <person name="Berlin A."/>
            <person name="Gnerre S."/>
            <person name="Jaffe D."/>
            <person name="MacCallum I."/>
            <person name="Young S."/>
            <person name="Walker B.J."/>
            <person name="Lander E.S."/>
            <person name="Lindblad-Toh K."/>
        </authorList>
    </citation>
    <scope>NUCLEOTIDE SEQUENCE [LARGE SCALE GENOMIC DNA]</scope>
</reference>
<reference evidence="7" key="2">
    <citation type="submission" date="2025-08" db="UniProtKB">
        <authorList>
            <consortium name="Ensembl"/>
        </authorList>
    </citation>
    <scope>IDENTIFICATION</scope>
</reference>
<dbReference type="HOGENOM" id="CLU_479768_0_0_1"/>
<dbReference type="eggNOG" id="KOG3573">
    <property type="taxonomic scope" value="Eukaryota"/>
</dbReference>